<dbReference type="EMBL" id="JAWDGP010007896">
    <property type="protein sequence ID" value="KAK3701296.1"/>
    <property type="molecule type" value="Genomic_DNA"/>
</dbReference>
<evidence type="ECO:0000256" key="2">
    <source>
        <dbReference type="ARBA" id="ARBA00023242"/>
    </source>
</evidence>
<dbReference type="Pfam" id="PF03221">
    <property type="entry name" value="HTH_Tnp_Tc5"/>
    <property type="match status" value="1"/>
</dbReference>
<evidence type="ECO:0000256" key="1">
    <source>
        <dbReference type="ARBA" id="ARBA00023125"/>
    </source>
</evidence>
<dbReference type="InterPro" id="IPR006600">
    <property type="entry name" value="HTH_CenpB_DNA-bd_dom"/>
</dbReference>
<reference evidence="4" key="1">
    <citation type="journal article" date="2023" name="G3 (Bethesda)">
        <title>A reference genome for the long-term kleptoplast-retaining sea slug Elysia crispata morphotype clarki.</title>
        <authorList>
            <person name="Eastman K.E."/>
            <person name="Pendleton A.L."/>
            <person name="Shaikh M.A."/>
            <person name="Suttiyut T."/>
            <person name="Ogas R."/>
            <person name="Tomko P."/>
            <person name="Gavelis G."/>
            <person name="Widhalm J.R."/>
            <person name="Wisecaver J.H."/>
        </authorList>
    </citation>
    <scope>NUCLEOTIDE SEQUENCE</scope>
    <source>
        <strain evidence="4">ECLA1</strain>
    </source>
</reference>
<organism evidence="4 5">
    <name type="scientific">Elysia crispata</name>
    <name type="common">lettuce slug</name>
    <dbReference type="NCBI Taxonomy" id="231223"/>
    <lineage>
        <taxon>Eukaryota</taxon>
        <taxon>Metazoa</taxon>
        <taxon>Spiralia</taxon>
        <taxon>Lophotrochozoa</taxon>
        <taxon>Mollusca</taxon>
        <taxon>Gastropoda</taxon>
        <taxon>Heterobranchia</taxon>
        <taxon>Euthyneura</taxon>
        <taxon>Panpulmonata</taxon>
        <taxon>Sacoglossa</taxon>
        <taxon>Placobranchoidea</taxon>
        <taxon>Plakobranchidae</taxon>
        <taxon>Elysia</taxon>
    </lineage>
</organism>
<dbReference type="SUPFAM" id="SSF46689">
    <property type="entry name" value="Homeodomain-like"/>
    <property type="match status" value="1"/>
</dbReference>
<dbReference type="AlphaFoldDB" id="A0AAE0XQ34"/>
<keyword evidence="2" id="KW-0539">Nucleus</keyword>
<keyword evidence="1" id="KW-0238">DNA-binding</keyword>
<dbReference type="Proteomes" id="UP001283361">
    <property type="component" value="Unassembled WGS sequence"/>
</dbReference>
<evidence type="ECO:0000313" key="5">
    <source>
        <dbReference type="Proteomes" id="UP001283361"/>
    </source>
</evidence>
<sequence length="157" mass="18047">MPRQYQRKTARGTFTKDAMEMAVAVNLEGRSLRKAASDFGVNYKTLQRYVKLHQKDSNIEKATFRYTQKKRIFSDEQEQALLDYIIEASSIYYGLTLREVRNLAYEVAVANNIPVPWTSAKTGGEDWLKAFRQRHNDKLSLRNPKSGGNFTQSCTSI</sequence>
<feature type="domain" description="HTH CENPB-type" evidence="3">
    <location>
        <begin position="65"/>
        <end position="141"/>
    </location>
</feature>
<dbReference type="GO" id="GO:0003677">
    <property type="term" value="F:DNA binding"/>
    <property type="evidence" value="ECO:0007669"/>
    <property type="project" value="UniProtKB-KW"/>
</dbReference>
<dbReference type="Pfam" id="PF05225">
    <property type="entry name" value="HTH_psq"/>
    <property type="match status" value="1"/>
</dbReference>
<evidence type="ECO:0000313" key="4">
    <source>
        <dbReference type="EMBL" id="KAK3701296.1"/>
    </source>
</evidence>
<proteinExistence type="predicted"/>
<keyword evidence="5" id="KW-1185">Reference proteome</keyword>
<name>A0AAE0XQ34_9GAST</name>
<evidence type="ECO:0000259" key="3">
    <source>
        <dbReference type="PROSITE" id="PS51253"/>
    </source>
</evidence>
<protein>
    <recommendedName>
        <fullName evidence="3">HTH CENPB-type domain-containing protein</fullName>
    </recommendedName>
</protein>
<accession>A0AAE0XQ34</accession>
<dbReference type="InterPro" id="IPR009057">
    <property type="entry name" value="Homeodomain-like_sf"/>
</dbReference>
<comment type="caution">
    <text evidence="4">The sequence shown here is derived from an EMBL/GenBank/DDBJ whole genome shotgun (WGS) entry which is preliminary data.</text>
</comment>
<dbReference type="PROSITE" id="PS51253">
    <property type="entry name" value="HTH_CENPB"/>
    <property type="match status" value="1"/>
</dbReference>
<gene>
    <name evidence="4" type="ORF">RRG08_066788</name>
</gene>
<dbReference type="InterPro" id="IPR007889">
    <property type="entry name" value="HTH_Psq"/>
</dbReference>